<name>A0A2U3DT49_PURLI</name>
<organism evidence="1 2">
    <name type="scientific">Purpureocillium lilacinum</name>
    <name type="common">Paecilomyces lilacinus</name>
    <dbReference type="NCBI Taxonomy" id="33203"/>
    <lineage>
        <taxon>Eukaryota</taxon>
        <taxon>Fungi</taxon>
        <taxon>Dikarya</taxon>
        <taxon>Ascomycota</taxon>
        <taxon>Pezizomycotina</taxon>
        <taxon>Sordariomycetes</taxon>
        <taxon>Hypocreomycetidae</taxon>
        <taxon>Hypocreales</taxon>
        <taxon>Ophiocordycipitaceae</taxon>
        <taxon>Purpureocillium</taxon>
    </lineage>
</organism>
<dbReference type="AlphaFoldDB" id="A0A2U3DT49"/>
<accession>A0A2U3DT49</accession>
<comment type="caution">
    <text evidence="1">The sequence shown here is derived from an EMBL/GenBank/DDBJ whole genome shotgun (WGS) entry which is preliminary data.</text>
</comment>
<proteinExistence type="predicted"/>
<protein>
    <submittedName>
        <fullName evidence="1">Uncharacterized protein</fullName>
    </submittedName>
</protein>
<sequence>MADDICDKDRFAITTMAWAMENACLVHKARRELQSHIRYVRDFMAYIRSSPTSPQTTEKCSQVIEETRRLAETWGQNLETVQAPVRAVETDLGISIAKHIKAVARAAIEMRMNEVMDGKCMEMRSMFLAPPRDLDPASCALRASCAALITNMFENDWLERNNRWREAAAAMDECEAQLASGLRILLEELEGLALELQQKTVDHHD</sequence>
<reference evidence="1 2" key="1">
    <citation type="journal article" date="2016" name="Front. Microbiol.">
        <title>Genome and transcriptome sequences reveal the specific parasitism of the nematophagous Purpureocillium lilacinum 36-1.</title>
        <authorList>
            <person name="Xie J."/>
            <person name="Li S."/>
            <person name="Mo C."/>
            <person name="Xiao X."/>
            <person name="Peng D."/>
            <person name="Wang G."/>
            <person name="Xiao Y."/>
        </authorList>
    </citation>
    <scope>NUCLEOTIDE SEQUENCE [LARGE SCALE GENOMIC DNA]</scope>
    <source>
        <strain evidence="1 2">36-1</strain>
    </source>
</reference>
<dbReference type="Proteomes" id="UP000245956">
    <property type="component" value="Unassembled WGS sequence"/>
</dbReference>
<evidence type="ECO:0000313" key="1">
    <source>
        <dbReference type="EMBL" id="PWI65418.1"/>
    </source>
</evidence>
<gene>
    <name evidence="1" type="ORF">PCL_07019</name>
</gene>
<dbReference type="EMBL" id="LCWV01000033">
    <property type="protein sequence ID" value="PWI65418.1"/>
    <property type="molecule type" value="Genomic_DNA"/>
</dbReference>
<evidence type="ECO:0000313" key="2">
    <source>
        <dbReference type="Proteomes" id="UP000245956"/>
    </source>
</evidence>